<reference evidence="9" key="1">
    <citation type="submission" date="2021-03" db="EMBL/GenBank/DDBJ databases">
        <title>novel species isolated from a fishpond in China.</title>
        <authorList>
            <person name="Lu H."/>
            <person name="Cai Z."/>
        </authorList>
    </citation>
    <scope>NUCLEOTIDE SEQUENCE</scope>
    <source>
        <strain evidence="9">JCM 30855</strain>
    </source>
</reference>
<keyword evidence="4 5" id="KW-0413">Isomerase</keyword>
<dbReference type="InterPro" id="IPR020622">
    <property type="entry name" value="Ala_racemase_pyridoxalP-BS"/>
</dbReference>
<dbReference type="EC" id="5.1.1.1" evidence="5"/>
<evidence type="ECO:0000256" key="3">
    <source>
        <dbReference type="ARBA" id="ARBA00022898"/>
    </source>
</evidence>
<dbReference type="InterPro" id="IPR009006">
    <property type="entry name" value="Ala_racemase/Decarboxylase_C"/>
</dbReference>
<evidence type="ECO:0000256" key="2">
    <source>
        <dbReference type="ARBA" id="ARBA00001933"/>
    </source>
</evidence>
<feature type="binding site" evidence="5 7">
    <location>
        <position position="305"/>
    </location>
    <ligand>
        <name>substrate</name>
    </ligand>
</feature>
<dbReference type="SMART" id="SM01005">
    <property type="entry name" value="Ala_racemase_C"/>
    <property type="match status" value="1"/>
</dbReference>
<dbReference type="FunFam" id="3.20.20.10:FF:000002">
    <property type="entry name" value="Alanine racemase"/>
    <property type="match status" value="1"/>
</dbReference>
<dbReference type="PROSITE" id="PS00395">
    <property type="entry name" value="ALANINE_RACEMASE"/>
    <property type="match status" value="1"/>
</dbReference>
<dbReference type="GO" id="GO:0008784">
    <property type="term" value="F:alanine racemase activity"/>
    <property type="evidence" value="ECO:0007669"/>
    <property type="project" value="UniProtKB-UniRule"/>
</dbReference>
<name>A0A939IPB7_9ALTE</name>
<protein>
    <recommendedName>
        <fullName evidence="5">Alanine racemase</fullName>
        <ecNumber evidence="5">5.1.1.1</ecNumber>
    </recommendedName>
</protein>
<dbReference type="HAMAP" id="MF_01201">
    <property type="entry name" value="Ala_racemase"/>
    <property type="match status" value="1"/>
</dbReference>
<evidence type="ECO:0000256" key="7">
    <source>
        <dbReference type="PIRSR" id="PIRSR600821-52"/>
    </source>
</evidence>
<evidence type="ECO:0000256" key="4">
    <source>
        <dbReference type="ARBA" id="ARBA00023235"/>
    </source>
</evidence>
<dbReference type="PANTHER" id="PTHR30511:SF0">
    <property type="entry name" value="ALANINE RACEMASE, CATABOLIC-RELATED"/>
    <property type="match status" value="1"/>
</dbReference>
<dbReference type="PANTHER" id="PTHR30511">
    <property type="entry name" value="ALANINE RACEMASE"/>
    <property type="match status" value="1"/>
</dbReference>
<organism evidence="9 10">
    <name type="scientific">Bowmanella dokdonensis</name>
    <dbReference type="NCBI Taxonomy" id="751969"/>
    <lineage>
        <taxon>Bacteria</taxon>
        <taxon>Pseudomonadati</taxon>
        <taxon>Pseudomonadota</taxon>
        <taxon>Gammaproteobacteria</taxon>
        <taxon>Alteromonadales</taxon>
        <taxon>Alteromonadaceae</taxon>
        <taxon>Bowmanella</taxon>
    </lineage>
</organism>
<feature type="modified residue" description="N6-(pyridoxal phosphate)lysine" evidence="5 6">
    <location>
        <position position="36"/>
    </location>
</feature>
<dbReference type="GO" id="GO:0030632">
    <property type="term" value="P:D-alanine biosynthetic process"/>
    <property type="evidence" value="ECO:0007669"/>
    <property type="project" value="UniProtKB-UniRule"/>
</dbReference>
<comment type="caution">
    <text evidence="9">The sequence shown here is derived from an EMBL/GenBank/DDBJ whole genome shotgun (WGS) entry which is preliminary data.</text>
</comment>
<dbReference type="Pfam" id="PF01168">
    <property type="entry name" value="Ala_racemase_N"/>
    <property type="match status" value="1"/>
</dbReference>
<dbReference type="InterPro" id="IPR011079">
    <property type="entry name" value="Ala_racemase_C"/>
</dbReference>
<sequence>MHYRPTSARIDLPAILHNYQRVMQLAPNGQAMAVLKANAYGHGAVDVARYLEPHVPAFAVAFMDEALALREQGISKPILLLEGIFQPGELALAAEHNFWLMFHSEHQLRMLEKVSLNKPVNCWLKLDTGMHRLGLDQQQLQSWLPRLSAMSQVRGKPVVCSHFACAEQEQSQMNLLQQQQLLDLVAGTGCEFSLANSAALLGLPDAVNGWNRPGIMLYGCSSVPGKSPSELGLKPAMTVTSQVMALHTLQKGETVGYGAYWQAEGQSLIATLAIGYADGYPRLINSSTEVFLHGQRARVVGAVSMDMLAVEVTHLPQVRIGDTVEIWGENILVSEVAASANTIGYELLTRINQRMPRTYVR</sequence>
<keyword evidence="3 5" id="KW-0663">Pyridoxal phosphate</keyword>
<dbReference type="InterPro" id="IPR001608">
    <property type="entry name" value="Ala_racemase_N"/>
</dbReference>
<dbReference type="Gene3D" id="2.40.37.10">
    <property type="entry name" value="Lyase, Ornithine Decarboxylase, Chain A, domain 1"/>
    <property type="match status" value="1"/>
</dbReference>
<dbReference type="NCBIfam" id="TIGR00492">
    <property type="entry name" value="alr"/>
    <property type="match status" value="1"/>
</dbReference>
<evidence type="ECO:0000313" key="10">
    <source>
        <dbReference type="Proteomes" id="UP000664654"/>
    </source>
</evidence>
<dbReference type="SUPFAM" id="SSF50621">
    <property type="entry name" value="Alanine racemase C-terminal domain-like"/>
    <property type="match status" value="1"/>
</dbReference>
<comment type="catalytic activity">
    <reaction evidence="1 5">
        <text>L-alanine = D-alanine</text>
        <dbReference type="Rhea" id="RHEA:20249"/>
        <dbReference type="ChEBI" id="CHEBI:57416"/>
        <dbReference type="ChEBI" id="CHEBI:57972"/>
        <dbReference type="EC" id="5.1.1.1"/>
    </reaction>
</comment>
<comment type="similarity">
    <text evidence="5">Belongs to the alanine racemase family.</text>
</comment>
<evidence type="ECO:0000256" key="6">
    <source>
        <dbReference type="PIRSR" id="PIRSR600821-50"/>
    </source>
</evidence>
<dbReference type="EMBL" id="JAFKCV010000016">
    <property type="protein sequence ID" value="MBN7827278.1"/>
    <property type="molecule type" value="Genomic_DNA"/>
</dbReference>
<dbReference type="RefSeq" id="WP_206575391.1">
    <property type="nucleotide sequence ID" value="NZ_JAFKCV010000016.1"/>
</dbReference>
<dbReference type="GO" id="GO:0030170">
    <property type="term" value="F:pyridoxal phosphate binding"/>
    <property type="evidence" value="ECO:0007669"/>
    <property type="project" value="UniProtKB-UniRule"/>
</dbReference>
<dbReference type="Pfam" id="PF00842">
    <property type="entry name" value="Ala_racemase_C"/>
    <property type="match status" value="1"/>
</dbReference>
<accession>A0A939IPB7</accession>
<dbReference type="SUPFAM" id="SSF51419">
    <property type="entry name" value="PLP-binding barrel"/>
    <property type="match status" value="1"/>
</dbReference>
<dbReference type="Gene3D" id="3.20.20.10">
    <property type="entry name" value="Alanine racemase"/>
    <property type="match status" value="1"/>
</dbReference>
<dbReference type="Proteomes" id="UP000664654">
    <property type="component" value="Unassembled WGS sequence"/>
</dbReference>
<feature type="binding site" evidence="5 7">
    <location>
        <position position="132"/>
    </location>
    <ligand>
        <name>substrate</name>
    </ligand>
</feature>
<comment type="function">
    <text evidence="5">Catalyzes the interconversion of L-alanine and D-alanine. May also act on other amino acids.</text>
</comment>
<dbReference type="PRINTS" id="PR00992">
    <property type="entry name" value="ALARACEMASE"/>
</dbReference>
<feature type="active site" description="Proton acceptor; specific for L-alanine" evidence="5">
    <location>
        <position position="257"/>
    </location>
</feature>
<dbReference type="AlphaFoldDB" id="A0A939IPB7"/>
<dbReference type="InterPro" id="IPR029066">
    <property type="entry name" value="PLP-binding_barrel"/>
</dbReference>
<dbReference type="InterPro" id="IPR000821">
    <property type="entry name" value="Ala_racemase"/>
</dbReference>
<feature type="domain" description="Alanine racemase C-terminal" evidence="8">
    <location>
        <begin position="236"/>
        <end position="360"/>
    </location>
</feature>
<keyword evidence="10" id="KW-1185">Reference proteome</keyword>
<comment type="pathway">
    <text evidence="5">Amino-acid biosynthesis; D-alanine biosynthesis; D-alanine from L-alanine: step 1/1.</text>
</comment>
<evidence type="ECO:0000256" key="5">
    <source>
        <dbReference type="HAMAP-Rule" id="MF_01201"/>
    </source>
</evidence>
<comment type="cofactor">
    <cofactor evidence="2 5 6">
        <name>pyridoxal 5'-phosphate</name>
        <dbReference type="ChEBI" id="CHEBI:597326"/>
    </cofactor>
</comment>
<proteinExistence type="inferred from homology"/>
<dbReference type="GO" id="GO:0005829">
    <property type="term" value="C:cytosol"/>
    <property type="evidence" value="ECO:0007669"/>
    <property type="project" value="TreeGrafter"/>
</dbReference>
<evidence type="ECO:0000259" key="8">
    <source>
        <dbReference type="SMART" id="SM01005"/>
    </source>
</evidence>
<evidence type="ECO:0000256" key="1">
    <source>
        <dbReference type="ARBA" id="ARBA00000316"/>
    </source>
</evidence>
<gene>
    <name evidence="9" type="primary">alr</name>
    <name evidence="9" type="ORF">J0A66_18745</name>
</gene>
<feature type="active site" description="Proton acceptor; specific for D-alanine" evidence="5">
    <location>
        <position position="36"/>
    </location>
</feature>
<dbReference type="CDD" id="cd06827">
    <property type="entry name" value="PLPDE_III_AR_proteobact"/>
    <property type="match status" value="1"/>
</dbReference>
<evidence type="ECO:0000313" key="9">
    <source>
        <dbReference type="EMBL" id="MBN7827278.1"/>
    </source>
</evidence>